<accession>A0A2M6WA16</accession>
<protein>
    <submittedName>
        <fullName evidence="1">Uncharacterized protein</fullName>
    </submittedName>
</protein>
<comment type="caution">
    <text evidence="1">The sequence shown here is derived from an EMBL/GenBank/DDBJ whole genome shotgun (WGS) entry which is preliminary data.</text>
</comment>
<sequence>VDGAYQEDEKEIKMKIPHAVGETIEYSEPKWRGINDEETVRRMTDIEFWGKLREQVKELVEKT</sequence>
<name>A0A2M6WA16_9BACT</name>
<dbReference type="AlphaFoldDB" id="A0A2M6WA16"/>
<gene>
    <name evidence="1" type="ORF">COU23_03015</name>
</gene>
<dbReference type="Proteomes" id="UP000231464">
    <property type="component" value="Unassembled WGS sequence"/>
</dbReference>
<proteinExistence type="predicted"/>
<reference evidence="2" key="1">
    <citation type="submission" date="2017-09" db="EMBL/GenBank/DDBJ databases">
        <title>Depth-based differentiation of microbial function through sediment-hosted aquifers and enrichment of novel symbionts in the deep terrestrial subsurface.</title>
        <authorList>
            <person name="Probst A.J."/>
            <person name="Ladd B."/>
            <person name="Jarett J.K."/>
            <person name="Geller-Mcgrath D.E."/>
            <person name="Sieber C.M.K."/>
            <person name="Emerson J.B."/>
            <person name="Anantharaman K."/>
            <person name="Thomas B.C."/>
            <person name="Malmstrom R."/>
            <person name="Stieglmeier M."/>
            <person name="Klingl A."/>
            <person name="Woyke T."/>
            <person name="Ryan C.M."/>
            <person name="Banfield J.F."/>
        </authorList>
    </citation>
    <scope>NUCLEOTIDE SEQUENCE [LARGE SCALE GENOMIC DNA]</scope>
</reference>
<evidence type="ECO:0000313" key="1">
    <source>
        <dbReference type="EMBL" id="PIT89594.1"/>
    </source>
</evidence>
<organism evidence="1 2">
    <name type="scientific">Candidatus Kuenenbacteria bacterium CG10_big_fil_rev_8_21_14_0_10_36_11</name>
    <dbReference type="NCBI Taxonomy" id="1974618"/>
    <lineage>
        <taxon>Bacteria</taxon>
        <taxon>Candidatus Kueneniibacteriota</taxon>
    </lineage>
</organism>
<feature type="non-terminal residue" evidence="1">
    <location>
        <position position="1"/>
    </location>
</feature>
<evidence type="ECO:0000313" key="2">
    <source>
        <dbReference type="Proteomes" id="UP000231464"/>
    </source>
</evidence>
<dbReference type="EMBL" id="PFBP01000049">
    <property type="protein sequence ID" value="PIT89594.1"/>
    <property type="molecule type" value="Genomic_DNA"/>
</dbReference>